<protein>
    <submittedName>
        <fullName evidence="12">Chemotaxis methyltransferase</fullName>
    </submittedName>
</protein>
<dbReference type="EMBL" id="BSRI01000001">
    <property type="protein sequence ID" value="GLV54739.1"/>
    <property type="molecule type" value="Genomic_DNA"/>
</dbReference>
<dbReference type="Pfam" id="PF02518">
    <property type="entry name" value="HATPase_c"/>
    <property type="match status" value="1"/>
</dbReference>
<dbReference type="InterPro" id="IPR036890">
    <property type="entry name" value="HATPase_C_sf"/>
</dbReference>
<evidence type="ECO:0000313" key="12">
    <source>
        <dbReference type="EMBL" id="GLV54739.1"/>
    </source>
</evidence>
<dbReference type="SUPFAM" id="SSF47757">
    <property type="entry name" value="Chemotaxis receptor methyltransferase CheR, N-terminal domain"/>
    <property type="match status" value="1"/>
</dbReference>
<evidence type="ECO:0000256" key="6">
    <source>
        <dbReference type="ARBA" id="ARBA00022777"/>
    </source>
</evidence>
<dbReference type="InterPro" id="IPR036804">
    <property type="entry name" value="CheR_N_sf"/>
</dbReference>
<dbReference type="Pfam" id="PF00512">
    <property type="entry name" value="HisKA"/>
    <property type="match status" value="1"/>
</dbReference>
<feature type="active site" evidence="7">
    <location>
        <position position="48"/>
    </location>
</feature>
<evidence type="ECO:0000259" key="9">
    <source>
        <dbReference type="PROSITE" id="PS50109"/>
    </source>
</evidence>
<dbReference type="GO" id="GO:0032259">
    <property type="term" value="P:methylation"/>
    <property type="evidence" value="ECO:0007669"/>
    <property type="project" value="UniProtKB-KW"/>
</dbReference>
<feature type="coiled-coil region" evidence="8">
    <location>
        <begin position="645"/>
        <end position="753"/>
    </location>
</feature>
<sequence length="1258" mass="142832">MSEAGTQDEPVSKSLITVGSSAGGVEALSIFVSTLTVDFPAPIVLAQHLDPDRVSSLDTILQHRTQLPVEVVTSRSQLQAGRIYVIPSNRLASIHDHYVEVKENHARGPRPSVDTLFSTASEAYGENLIAVILTGSGTDGSVGAVDVKDKGGMVIVQDPQTARYPSMPASLPPTVVDFELPIERIGPFLQELLHDEHIHQTEEKAEDVLRDILELVSRQASIDFRPYKTSTILRRVARRMAVTHSRSMREYAQYLKTTPEEVGELVKAFLINVTQFFRDAEAFSYLRNEILPKLIARARTRNRVLRFWTAGCATGEEPYSLAMLLTDMLGAELLEWSVKIFATDLDEAAINFARRGVYAESLLKGIPKEYRERFFEPIDNGYRISKALRQMVIFGQQDLSRSAPFPRIDLVLCRNVLIYFTPELQEYVLNQFAFSLSPDGYLFLGKAETVRPVQSFYELINKQWKVYRCIGNGLPSMRHQLLSERISPYVERQAMKQQNMMSGKSNNEQDSPNLALDVGQLRRFNELLLRFLPIGIVVIDRSYRILTANGSARRLLGLREIGAEQDFLHAVRGIPYHDTRAAIDSVFRERNSVSPMEVELDMASGGNGRYVSLSISLMQLESDSPTLAVISIADVTQQVQFRRQLETVQAEQTQLMNELSTANKRLSDVNKELVDANEELQVTNEELMLTHEELQASIEEFETTNEELQATNEELETNNEELQATNEELETTNDELRARSSELQEMTATMESERGRLAKMIELAPFYILVLRGPTLIVDAYSPRYARLLSTRSVYGHALDEVLDIFWDKGIEILNLARDAYRLDEPRTLDHVVTPLPQGDAGGPVEAYFSYTLIPSHDTNGKVDGVIIYAVDETEKRLLDVEHEREQFELIFRNFPAGALALFDAQSQQLLLASSRYLESVARVTGLPQDTLIGRLWGDLRLALPEERRQAIWEQALTHRQSVHIADLSVVEYDDHRIVWDYTLLPVMDTMNAERVRYMLVVAIEMTDQVLAREELEKVDQLKDEFISLVTHELRNPLSLILANVQRVQRMLSKRSTDGTRHAEQSFEPEVALLEKMTYQVGRMNKLISEMFDVARIRGEVFELHGKEEVNLVELIRQICEQYASGEQQDRILVQSQEDVINVVIDKSYIEQVLHNLISNALKYSSQQSEVRIEVQNMPNEVVVAVHDKGRGISKEDQKHLFERFYRSHDENERVEGLGLGLYIAHAIITQHGGRLWLESEPGKGSSFYFSLPLHPSL</sequence>
<feature type="active site" evidence="7">
    <location>
        <position position="139"/>
    </location>
</feature>
<dbReference type="PANTHER" id="PTHR24422">
    <property type="entry name" value="CHEMOTAXIS PROTEIN METHYLTRANSFERASE"/>
    <property type="match status" value="1"/>
</dbReference>
<accession>A0ABQ6FQP7</accession>
<evidence type="ECO:0000256" key="8">
    <source>
        <dbReference type="SAM" id="Coils"/>
    </source>
</evidence>
<dbReference type="Gene3D" id="3.30.450.20">
    <property type="entry name" value="PAS domain"/>
    <property type="match status" value="3"/>
</dbReference>
<dbReference type="Pfam" id="PF01339">
    <property type="entry name" value="CheB_methylest"/>
    <property type="match status" value="1"/>
</dbReference>
<comment type="catalytic activity">
    <reaction evidence="2">
        <text>L-glutamyl-[protein] + S-adenosyl-L-methionine = [protein]-L-glutamate 5-O-methyl ester + S-adenosyl-L-homocysteine</text>
        <dbReference type="Rhea" id="RHEA:24452"/>
        <dbReference type="Rhea" id="RHEA-COMP:10208"/>
        <dbReference type="Rhea" id="RHEA-COMP:10311"/>
        <dbReference type="ChEBI" id="CHEBI:29973"/>
        <dbReference type="ChEBI" id="CHEBI:57856"/>
        <dbReference type="ChEBI" id="CHEBI:59789"/>
        <dbReference type="ChEBI" id="CHEBI:82795"/>
        <dbReference type="EC" id="2.1.1.80"/>
    </reaction>
</comment>
<dbReference type="SUPFAM" id="SSF55874">
    <property type="entry name" value="ATPase domain of HSP90 chaperone/DNA topoisomerase II/histidine kinase"/>
    <property type="match status" value="1"/>
</dbReference>
<evidence type="ECO:0000256" key="2">
    <source>
        <dbReference type="ARBA" id="ARBA00001541"/>
    </source>
</evidence>
<evidence type="ECO:0000256" key="7">
    <source>
        <dbReference type="PROSITE-ProRule" id="PRU00050"/>
    </source>
</evidence>
<dbReference type="InterPro" id="IPR000014">
    <property type="entry name" value="PAS"/>
</dbReference>
<dbReference type="SMART" id="SM00138">
    <property type="entry name" value="MeTrc"/>
    <property type="match status" value="1"/>
</dbReference>
<dbReference type="InterPro" id="IPR000780">
    <property type="entry name" value="CheR_MeTrfase"/>
</dbReference>
<evidence type="ECO:0000259" key="11">
    <source>
        <dbReference type="PROSITE" id="PS50123"/>
    </source>
</evidence>
<reference evidence="12 13" key="1">
    <citation type="submission" date="2023-02" db="EMBL/GenBank/DDBJ databases">
        <title>Dictyobacter halimunensis sp. nov., a new member of the class Ktedonobacteria from forest soil in a geothermal area.</title>
        <authorList>
            <person name="Rachmania M.K."/>
            <person name="Ningsih F."/>
            <person name="Sakai Y."/>
            <person name="Yabe S."/>
            <person name="Yokota A."/>
            <person name="Sjamsuridzal W."/>
        </authorList>
    </citation>
    <scope>NUCLEOTIDE SEQUENCE [LARGE SCALE GENOMIC DNA]</scope>
    <source>
        <strain evidence="12 13">S3.2.2.5</strain>
    </source>
</reference>
<dbReference type="Pfam" id="PF13188">
    <property type="entry name" value="PAS_8"/>
    <property type="match status" value="1"/>
</dbReference>
<proteinExistence type="predicted"/>
<evidence type="ECO:0000259" key="10">
    <source>
        <dbReference type="PROSITE" id="PS50122"/>
    </source>
</evidence>
<keyword evidence="5" id="KW-0949">S-adenosyl-L-methionine</keyword>
<feature type="domain" description="CheB-type methylesterase" evidence="10">
    <location>
        <begin position="10"/>
        <end position="168"/>
    </location>
</feature>
<dbReference type="CDD" id="cd00082">
    <property type="entry name" value="HisKA"/>
    <property type="match status" value="1"/>
</dbReference>
<dbReference type="CDD" id="cd16434">
    <property type="entry name" value="CheB-CheR_fusion"/>
    <property type="match status" value="1"/>
</dbReference>
<keyword evidence="6" id="KW-0418">Kinase</keyword>
<keyword evidence="13" id="KW-1185">Reference proteome</keyword>
<dbReference type="Gene3D" id="1.10.155.10">
    <property type="entry name" value="Chemotaxis receptor methyltransferase CheR, N-terminal domain"/>
    <property type="match status" value="1"/>
</dbReference>
<keyword evidence="7" id="KW-0145">Chemotaxis</keyword>
<dbReference type="PROSITE" id="PS50123">
    <property type="entry name" value="CHER"/>
    <property type="match status" value="1"/>
</dbReference>
<dbReference type="InterPro" id="IPR022642">
    <property type="entry name" value="CheR_C"/>
</dbReference>
<dbReference type="PROSITE" id="PS50122">
    <property type="entry name" value="CHEB"/>
    <property type="match status" value="1"/>
</dbReference>
<dbReference type="PANTHER" id="PTHR24422:SF10">
    <property type="entry name" value="CHEMOTAXIS PROTEIN METHYLTRANSFERASE 2"/>
    <property type="match status" value="1"/>
</dbReference>
<dbReference type="InterPro" id="IPR005467">
    <property type="entry name" value="His_kinase_dom"/>
</dbReference>
<organism evidence="12 13">
    <name type="scientific">Dictyobacter halimunensis</name>
    <dbReference type="NCBI Taxonomy" id="3026934"/>
    <lineage>
        <taxon>Bacteria</taxon>
        <taxon>Bacillati</taxon>
        <taxon>Chloroflexota</taxon>
        <taxon>Ktedonobacteria</taxon>
        <taxon>Ktedonobacterales</taxon>
        <taxon>Dictyobacteraceae</taxon>
        <taxon>Dictyobacter</taxon>
    </lineage>
</organism>
<keyword evidence="3 12" id="KW-0489">Methyltransferase</keyword>
<dbReference type="InterPro" id="IPR003594">
    <property type="entry name" value="HATPase_dom"/>
</dbReference>
<dbReference type="PROSITE" id="PS50109">
    <property type="entry name" value="HIS_KIN"/>
    <property type="match status" value="1"/>
</dbReference>
<comment type="catalytic activity">
    <reaction evidence="1">
        <text>ATP + protein L-histidine = ADP + protein N-phospho-L-histidine.</text>
        <dbReference type="EC" id="2.7.13.3"/>
    </reaction>
</comment>
<keyword evidence="7" id="KW-0378">Hydrolase</keyword>
<dbReference type="SMART" id="SM00388">
    <property type="entry name" value="HisKA"/>
    <property type="match status" value="1"/>
</dbReference>
<feature type="domain" description="CheR-type methyltransferase" evidence="11">
    <location>
        <begin position="197"/>
        <end position="472"/>
    </location>
</feature>
<dbReference type="InterPro" id="IPR036097">
    <property type="entry name" value="HisK_dim/P_sf"/>
</dbReference>
<evidence type="ECO:0000256" key="3">
    <source>
        <dbReference type="ARBA" id="ARBA00022603"/>
    </source>
</evidence>
<feature type="active site" evidence="7">
    <location>
        <position position="21"/>
    </location>
</feature>
<evidence type="ECO:0000256" key="1">
    <source>
        <dbReference type="ARBA" id="ARBA00000085"/>
    </source>
</evidence>
<feature type="domain" description="Histidine kinase" evidence="9">
    <location>
        <begin position="1029"/>
        <end position="1256"/>
    </location>
</feature>
<dbReference type="PRINTS" id="PR00996">
    <property type="entry name" value="CHERMTFRASE"/>
</dbReference>
<dbReference type="InterPro" id="IPR035909">
    <property type="entry name" value="CheB_C"/>
</dbReference>
<dbReference type="Pfam" id="PF01739">
    <property type="entry name" value="CheR"/>
    <property type="match status" value="1"/>
</dbReference>
<dbReference type="RefSeq" id="WP_338248518.1">
    <property type="nucleotide sequence ID" value="NZ_BSRI01000001.1"/>
</dbReference>
<dbReference type="GO" id="GO:0008168">
    <property type="term" value="F:methyltransferase activity"/>
    <property type="evidence" value="ECO:0007669"/>
    <property type="project" value="UniProtKB-KW"/>
</dbReference>
<dbReference type="CDD" id="cd00075">
    <property type="entry name" value="HATPase"/>
    <property type="match status" value="1"/>
</dbReference>
<keyword evidence="8" id="KW-0175">Coiled coil</keyword>
<dbReference type="InterPro" id="IPR050903">
    <property type="entry name" value="Bact_Chemotaxis_MeTrfase"/>
</dbReference>
<dbReference type="Gene3D" id="3.30.565.10">
    <property type="entry name" value="Histidine kinase-like ATPase, C-terminal domain"/>
    <property type="match status" value="1"/>
</dbReference>
<dbReference type="Proteomes" id="UP001344906">
    <property type="component" value="Unassembled WGS sequence"/>
</dbReference>
<dbReference type="InterPro" id="IPR003661">
    <property type="entry name" value="HisK_dim/P_dom"/>
</dbReference>
<dbReference type="InterPro" id="IPR029063">
    <property type="entry name" value="SAM-dependent_MTases_sf"/>
</dbReference>
<dbReference type="SUPFAM" id="SSF53335">
    <property type="entry name" value="S-adenosyl-L-methionine-dependent methyltransferases"/>
    <property type="match status" value="1"/>
</dbReference>
<dbReference type="InterPro" id="IPR035965">
    <property type="entry name" value="PAS-like_dom_sf"/>
</dbReference>
<gene>
    <name evidence="12" type="ORF">KDH_15860</name>
</gene>
<evidence type="ECO:0000256" key="4">
    <source>
        <dbReference type="ARBA" id="ARBA00022679"/>
    </source>
</evidence>
<dbReference type="Gene3D" id="1.10.287.130">
    <property type="match status" value="1"/>
</dbReference>
<dbReference type="Gene3D" id="3.40.50.150">
    <property type="entry name" value="Vaccinia Virus protein VP39"/>
    <property type="match status" value="1"/>
</dbReference>
<dbReference type="SUPFAM" id="SSF55785">
    <property type="entry name" value="PYP-like sensor domain (PAS domain)"/>
    <property type="match status" value="2"/>
</dbReference>
<evidence type="ECO:0000313" key="13">
    <source>
        <dbReference type="Proteomes" id="UP001344906"/>
    </source>
</evidence>
<name>A0ABQ6FQP7_9CHLR</name>
<dbReference type="InterPro" id="IPR000673">
    <property type="entry name" value="Sig_transdc_resp-reg_Me-estase"/>
</dbReference>
<keyword evidence="4" id="KW-0808">Transferase</keyword>
<dbReference type="Pfam" id="PF03705">
    <property type="entry name" value="CheR_N"/>
    <property type="match status" value="1"/>
</dbReference>
<dbReference type="InterPro" id="IPR022641">
    <property type="entry name" value="CheR_N"/>
</dbReference>
<dbReference type="SUPFAM" id="SSF47384">
    <property type="entry name" value="Homodimeric domain of signal transducing histidine kinase"/>
    <property type="match status" value="1"/>
</dbReference>
<dbReference type="SUPFAM" id="SSF52738">
    <property type="entry name" value="Methylesterase CheB, C-terminal domain"/>
    <property type="match status" value="1"/>
</dbReference>
<dbReference type="Gene3D" id="3.40.50.180">
    <property type="entry name" value="Methylesterase CheB, C-terminal domain"/>
    <property type="match status" value="1"/>
</dbReference>
<comment type="caution">
    <text evidence="12">The sequence shown here is derived from an EMBL/GenBank/DDBJ whole genome shotgun (WGS) entry which is preliminary data.</text>
</comment>
<evidence type="ECO:0000256" key="5">
    <source>
        <dbReference type="ARBA" id="ARBA00022691"/>
    </source>
</evidence>
<dbReference type="SMART" id="SM00387">
    <property type="entry name" value="HATPase_c"/>
    <property type="match status" value="1"/>
</dbReference>